<dbReference type="GeneID" id="25323399"/>
<evidence type="ECO:0000313" key="2">
    <source>
        <dbReference type="EMBL" id="KIW61360.1"/>
    </source>
</evidence>
<feature type="compositionally biased region" description="Polar residues" evidence="1">
    <location>
        <begin position="108"/>
        <end position="118"/>
    </location>
</feature>
<feature type="compositionally biased region" description="Polar residues" evidence="1">
    <location>
        <begin position="1"/>
        <end position="12"/>
    </location>
</feature>
<protein>
    <submittedName>
        <fullName evidence="2">Uncharacterized protein</fullName>
    </submittedName>
</protein>
<feature type="compositionally biased region" description="Basic and acidic residues" evidence="1">
    <location>
        <begin position="792"/>
        <end position="814"/>
    </location>
</feature>
<proteinExistence type="predicted"/>
<dbReference type="Proteomes" id="UP000054342">
    <property type="component" value="Unassembled WGS sequence"/>
</dbReference>
<feature type="region of interest" description="Disordered" evidence="1">
    <location>
        <begin position="1"/>
        <end position="75"/>
    </location>
</feature>
<dbReference type="RefSeq" id="XP_013321945.1">
    <property type="nucleotide sequence ID" value="XM_013466491.1"/>
</dbReference>
<feature type="region of interest" description="Disordered" evidence="1">
    <location>
        <begin position="784"/>
        <end position="814"/>
    </location>
</feature>
<feature type="compositionally biased region" description="Polar residues" evidence="1">
    <location>
        <begin position="675"/>
        <end position="695"/>
    </location>
</feature>
<feature type="region of interest" description="Disordered" evidence="1">
    <location>
        <begin position="159"/>
        <end position="199"/>
    </location>
</feature>
<accession>A0A0D2F334</accession>
<feature type="compositionally biased region" description="Low complexity" evidence="1">
    <location>
        <begin position="181"/>
        <end position="195"/>
    </location>
</feature>
<evidence type="ECO:0000313" key="3">
    <source>
        <dbReference type="Proteomes" id="UP000054342"/>
    </source>
</evidence>
<feature type="compositionally biased region" description="Low complexity" evidence="1">
    <location>
        <begin position="39"/>
        <end position="49"/>
    </location>
</feature>
<organism evidence="2 3">
    <name type="scientific">Exophiala xenobiotica</name>
    <dbReference type="NCBI Taxonomy" id="348802"/>
    <lineage>
        <taxon>Eukaryota</taxon>
        <taxon>Fungi</taxon>
        <taxon>Dikarya</taxon>
        <taxon>Ascomycota</taxon>
        <taxon>Pezizomycotina</taxon>
        <taxon>Eurotiomycetes</taxon>
        <taxon>Chaetothyriomycetidae</taxon>
        <taxon>Chaetothyriales</taxon>
        <taxon>Herpotrichiellaceae</taxon>
        <taxon>Exophiala</taxon>
    </lineage>
</organism>
<dbReference type="OrthoDB" id="4117168at2759"/>
<sequence>MASMFASKQQLPGSKAVPNGGLGGLVPSKGVAVDQEIMATTTVPTPAKVTGKRRQKPPPIRTSGGAFSLPTTPSQTSAVSSLGFAGLWTPKTPKDNPWPRSPGKAKSNAVSSPLTGRHNSAAPGDLYCTLPEAPVTFMSKLNSLPVELPGSLLLASQGFPQTNPISPPPSLRLVRRDTEDSTTSSAPPLSTSASSDELAMDSLRNLTTSTRRNDQSTMQTYIIGNRHVQEARITKPFSAMTIEELLDYLPQCNNPTTITQLWLPAIRTQIQKLAELLEDAADMKVDESLNQIAINQVQESCVISHAVTDLCQDLNDFAQEIRLAATSFRKIVESAESLAERDTKNCHERLIELEDQTQNALKQIESKEKVVEHQGRKIDELKHTIHDIVRVLGTFIQNNVSTWIETIDEPRTQEVLQLISDYAPRGDNKPIRYVRVPEATISQYARAMREAQATVGEYRKVLYGQSATISEQSQNLDAYTSKYEEAVSLVKQRDHELTLLVQQNEDLTKQLRETKATLTQSQLVDVDVEIMGQQYEEQRVNMESLKLAHEMELEHRDAEIADLRRKLGSAREEVFARREDVKNIMSQTQAMLQTTARHPEPTIRSSNASKALRFLGMERDKDKFKNRSLPSSRSLMAFAPPNAGATADSKYSSKELAPTISRPIVQHLGSFDQSLYAQTSPNSPVARRQASSDCNLPSARPRADSLSALQEYRVPASPVDTQKTLPDPPVRPAAHRLSSARIAEITQSIASPTAAQIASDYFKNSILGQTSARRVLSHIPELSGHGLAEAGSQRDGDVDGRRTSDESVASSDREMYRRSVCALDMLNSSALPCDETETDLGQYMQRGQTSTSPDRHQDEGLDNTEDVEFQTGVARVLHMRPGQNNLRDVRTVRNRRSEVDEQVRQSIVSDGSGYQTSDSEPMTVTQLYHQSGRHIRG</sequence>
<keyword evidence="3" id="KW-1185">Reference proteome</keyword>
<dbReference type="EMBL" id="KN847317">
    <property type="protein sequence ID" value="KIW61360.1"/>
    <property type="molecule type" value="Genomic_DNA"/>
</dbReference>
<reference evidence="2 3" key="1">
    <citation type="submission" date="2015-01" db="EMBL/GenBank/DDBJ databases">
        <title>The Genome Sequence of Exophiala xenobiotica CBS118157.</title>
        <authorList>
            <consortium name="The Broad Institute Genomics Platform"/>
            <person name="Cuomo C."/>
            <person name="de Hoog S."/>
            <person name="Gorbushina A."/>
            <person name="Stielow B."/>
            <person name="Teixiera M."/>
            <person name="Abouelleil A."/>
            <person name="Chapman S.B."/>
            <person name="Priest M."/>
            <person name="Young S.K."/>
            <person name="Wortman J."/>
            <person name="Nusbaum C."/>
            <person name="Birren B."/>
        </authorList>
    </citation>
    <scope>NUCLEOTIDE SEQUENCE [LARGE SCALE GENOMIC DNA]</scope>
    <source>
        <strain evidence="2 3">CBS 118157</strain>
    </source>
</reference>
<gene>
    <name evidence="2" type="ORF">PV05_01491</name>
</gene>
<feature type="region of interest" description="Disordered" evidence="1">
    <location>
        <begin position="88"/>
        <end position="118"/>
    </location>
</feature>
<evidence type="ECO:0000256" key="1">
    <source>
        <dbReference type="SAM" id="MobiDB-lite"/>
    </source>
</evidence>
<name>A0A0D2F334_9EURO</name>
<dbReference type="AlphaFoldDB" id="A0A0D2F334"/>
<feature type="region of interest" description="Disordered" evidence="1">
    <location>
        <begin position="675"/>
        <end position="701"/>
    </location>
</feature>